<protein>
    <submittedName>
        <fullName evidence="3">Uncharacterized protein</fullName>
    </submittedName>
</protein>
<comment type="caution">
    <text evidence="3">The sequence shown here is derived from an EMBL/GenBank/DDBJ whole genome shotgun (WGS) entry which is preliminary data.</text>
</comment>
<keyword evidence="2" id="KW-0472">Membrane</keyword>
<dbReference type="OrthoDB" id="441016at2759"/>
<feature type="coiled-coil region" evidence="1">
    <location>
        <begin position="121"/>
        <end position="148"/>
    </location>
</feature>
<evidence type="ECO:0000256" key="1">
    <source>
        <dbReference type="SAM" id="Coils"/>
    </source>
</evidence>
<accession>A0A640KS87</accession>
<keyword evidence="4" id="KW-1185">Reference proteome</keyword>
<dbReference type="EMBL" id="BLBS01000052">
    <property type="protein sequence ID" value="GET91975.1"/>
    <property type="molecule type" value="Genomic_DNA"/>
</dbReference>
<gene>
    <name evidence="3" type="ORF">LtaPh_3324200</name>
</gene>
<dbReference type="AlphaFoldDB" id="A0A640KS87"/>
<keyword evidence="2" id="KW-0812">Transmembrane</keyword>
<keyword evidence="1" id="KW-0175">Coiled coil</keyword>
<evidence type="ECO:0000313" key="4">
    <source>
        <dbReference type="Proteomes" id="UP000419144"/>
    </source>
</evidence>
<sequence length="285" mass="32869">MLSRILGAHLRGGTVGACVSARRSAASPAIRLGRLHACALSDSRACSVSDSSSSSFARSAMAAPVFLVNSKRFVQFEQTSETLVGINKGKRVMHNRWVTKSTKEYMSEADSKASKGNSLLFSARERRREEIEKRKERLRNVTEETDRVFELEMERMRDDKDRRWKKGFNFFKRQGKAFTLLYITAYVTPLTILYLGFASGLLPKDAAFEFLFFFLQSFMDRDMFFQRIEAWDTYSNFGFAFVVNETLEFLRFPLVMFFFYQSRPFLTGVNQRVKASIFRFNAAES</sequence>
<keyword evidence="2" id="KW-1133">Transmembrane helix</keyword>
<feature type="transmembrane region" description="Helical" evidence="2">
    <location>
        <begin position="180"/>
        <end position="202"/>
    </location>
</feature>
<proteinExistence type="predicted"/>
<evidence type="ECO:0000256" key="2">
    <source>
        <dbReference type="SAM" id="Phobius"/>
    </source>
</evidence>
<reference evidence="3" key="1">
    <citation type="submission" date="2019-11" db="EMBL/GenBank/DDBJ databases">
        <title>Leishmania tarentolae CDS.</title>
        <authorList>
            <person name="Goto Y."/>
            <person name="Yamagishi J."/>
        </authorList>
    </citation>
    <scope>NUCLEOTIDE SEQUENCE [LARGE SCALE GENOMIC DNA]</scope>
    <source>
        <strain evidence="3">Parrot Tar II</strain>
    </source>
</reference>
<evidence type="ECO:0000313" key="3">
    <source>
        <dbReference type="EMBL" id="GET91975.1"/>
    </source>
</evidence>
<dbReference type="VEuPathDB" id="TriTrypDB:LtaPh_3324200"/>
<dbReference type="Proteomes" id="UP000419144">
    <property type="component" value="Unassembled WGS sequence"/>
</dbReference>
<name>A0A640KS87_LEITA</name>
<organism evidence="3 4">
    <name type="scientific">Leishmania tarentolae</name>
    <name type="common">Sauroleishmania tarentolae</name>
    <dbReference type="NCBI Taxonomy" id="5689"/>
    <lineage>
        <taxon>Eukaryota</taxon>
        <taxon>Discoba</taxon>
        <taxon>Euglenozoa</taxon>
        <taxon>Kinetoplastea</taxon>
        <taxon>Metakinetoplastina</taxon>
        <taxon>Trypanosomatida</taxon>
        <taxon>Trypanosomatidae</taxon>
        <taxon>Leishmaniinae</taxon>
        <taxon>Leishmania</taxon>
        <taxon>lizard Leishmania</taxon>
    </lineage>
</organism>